<evidence type="ECO:0000313" key="9">
    <source>
        <dbReference type="EMBL" id="HER40622.1"/>
    </source>
</evidence>
<feature type="domain" description="PAC" evidence="8">
    <location>
        <begin position="219"/>
        <end position="270"/>
    </location>
</feature>
<name>A0A7C2MEC2_9FLAO</name>
<dbReference type="SUPFAM" id="SSF55785">
    <property type="entry name" value="PYP-like sensor domain (PAS domain)"/>
    <property type="match status" value="4"/>
</dbReference>
<keyword evidence="6" id="KW-0175">Coiled coil</keyword>
<proteinExistence type="predicted"/>
<dbReference type="InterPro" id="IPR052162">
    <property type="entry name" value="Sensor_kinase/Photoreceptor"/>
</dbReference>
<dbReference type="PROSITE" id="PS50112">
    <property type="entry name" value="PAS"/>
    <property type="match status" value="2"/>
</dbReference>
<feature type="domain" description="PAS" evidence="7">
    <location>
        <begin position="147"/>
        <end position="217"/>
    </location>
</feature>
<dbReference type="InterPro" id="IPR000014">
    <property type="entry name" value="PAS"/>
</dbReference>
<gene>
    <name evidence="9" type="ORF">ENO10_05325</name>
</gene>
<dbReference type="PANTHER" id="PTHR43304">
    <property type="entry name" value="PHYTOCHROME-LIKE PROTEIN CPH1"/>
    <property type="match status" value="1"/>
</dbReference>
<dbReference type="PANTHER" id="PTHR43304:SF1">
    <property type="entry name" value="PAC DOMAIN-CONTAINING PROTEIN"/>
    <property type="match status" value="1"/>
</dbReference>
<protein>
    <recommendedName>
        <fullName evidence="2">histidine kinase</fullName>
        <ecNumber evidence="2">2.7.13.3</ecNumber>
    </recommendedName>
</protein>
<evidence type="ECO:0000259" key="7">
    <source>
        <dbReference type="PROSITE" id="PS50112"/>
    </source>
</evidence>
<evidence type="ECO:0000259" key="8">
    <source>
        <dbReference type="PROSITE" id="PS50113"/>
    </source>
</evidence>
<dbReference type="CDD" id="cd00130">
    <property type="entry name" value="PAS"/>
    <property type="match status" value="3"/>
</dbReference>
<dbReference type="InterPro" id="IPR013656">
    <property type="entry name" value="PAS_4"/>
</dbReference>
<keyword evidence="4" id="KW-0808">Transferase</keyword>
<dbReference type="Pfam" id="PF08447">
    <property type="entry name" value="PAS_3"/>
    <property type="match status" value="2"/>
</dbReference>
<dbReference type="Pfam" id="PF13426">
    <property type="entry name" value="PAS_9"/>
    <property type="match status" value="1"/>
</dbReference>
<feature type="domain" description="PAC" evidence="8">
    <location>
        <begin position="480"/>
        <end position="532"/>
    </location>
</feature>
<feature type="domain" description="PAS" evidence="7">
    <location>
        <begin position="278"/>
        <end position="348"/>
    </location>
</feature>
<dbReference type="SMART" id="SM00091">
    <property type="entry name" value="PAS"/>
    <property type="match status" value="5"/>
</dbReference>
<feature type="coiled-coil region" evidence="6">
    <location>
        <begin position="261"/>
        <end position="288"/>
    </location>
</feature>
<dbReference type="Pfam" id="PF08448">
    <property type="entry name" value="PAS_4"/>
    <property type="match status" value="1"/>
</dbReference>
<dbReference type="SMART" id="SM00086">
    <property type="entry name" value="PAC"/>
    <property type="match status" value="3"/>
</dbReference>
<evidence type="ECO:0000256" key="4">
    <source>
        <dbReference type="ARBA" id="ARBA00022679"/>
    </source>
</evidence>
<keyword evidence="5" id="KW-0418">Kinase</keyword>
<reference evidence="9" key="1">
    <citation type="journal article" date="2020" name="mSystems">
        <title>Genome- and Community-Level Interaction Insights into Carbon Utilization and Element Cycling Functions of Hydrothermarchaeota in Hydrothermal Sediment.</title>
        <authorList>
            <person name="Zhou Z."/>
            <person name="Liu Y."/>
            <person name="Xu W."/>
            <person name="Pan J."/>
            <person name="Luo Z.H."/>
            <person name="Li M."/>
        </authorList>
    </citation>
    <scope>NUCLEOTIDE SEQUENCE [LARGE SCALE GENOMIC DNA]</scope>
    <source>
        <strain evidence="9">SpSt-1235</strain>
    </source>
</reference>
<dbReference type="InterPro" id="IPR013655">
    <property type="entry name" value="PAS_fold_3"/>
</dbReference>
<feature type="non-terminal residue" evidence="9">
    <location>
        <position position="628"/>
    </location>
</feature>
<evidence type="ECO:0000256" key="2">
    <source>
        <dbReference type="ARBA" id="ARBA00012438"/>
    </source>
</evidence>
<evidence type="ECO:0000256" key="3">
    <source>
        <dbReference type="ARBA" id="ARBA00022553"/>
    </source>
</evidence>
<dbReference type="NCBIfam" id="TIGR00229">
    <property type="entry name" value="sensory_box"/>
    <property type="match status" value="3"/>
</dbReference>
<dbReference type="EMBL" id="DSEE01000392">
    <property type="protein sequence ID" value="HER40622.1"/>
    <property type="molecule type" value="Genomic_DNA"/>
</dbReference>
<comment type="caution">
    <text evidence="9">The sequence shown here is derived from an EMBL/GenBank/DDBJ whole genome shotgun (WGS) entry which is preliminary data.</text>
</comment>
<organism evidence="9">
    <name type="scientific">Salinimicrobium catena</name>
    <dbReference type="NCBI Taxonomy" id="390640"/>
    <lineage>
        <taxon>Bacteria</taxon>
        <taxon>Pseudomonadati</taxon>
        <taxon>Bacteroidota</taxon>
        <taxon>Flavobacteriia</taxon>
        <taxon>Flavobacteriales</taxon>
        <taxon>Flavobacteriaceae</taxon>
        <taxon>Salinimicrobium</taxon>
    </lineage>
</organism>
<evidence type="ECO:0000256" key="1">
    <source>
        <dbReference type="ARBA" id="ARBA00000085"/>
    </source>
</evidence>
<dbReference type="InterPro" id="IPR000700">
    <property type="entry name" value="PAS-assoc_C"/>
</dbReference>
<keyword evidence="3" id="KW-0597">Phosphoprotein</keyword>
<dbReference type="GO" id="GO:0004673">
    <property type="term" value="F:protein histidine kinase activity"/>
    <property type="evidence" value="ECO:0007669"/>
    <property type="project" value="UniProtKB-EC"/>
</dbReference>
<dbReference type="Gene3D" id="3.30.450.20">
    <property type="entry name" value="PAS domain"/>
    <property type="match status" value="5"/>
</dbReference>
<comment type="catalytic activity">
    <reaction evidence="1">
        <text>ATP + protein L-histidine = ADP + protein N-phospho-L-histidine.</text>
        <dbReference type="EC" id="2.7.13.3"/>
    </reaction>
</comment>
<dbReference type="AlphaFoldDB" id="A0A7C2MEC2"/>
<dbReference type="InterPro" id="IPR035965">
    <property type="entry name" value="PAS-like_dom_sf"/>
</dbReference>
<dbReference type="Proteomes" id="UP000885753">
    <property type="component" value="Unassembled WGS sequence"/>
</dbReference>
<evidence type="ECO:0000256" key="6">
    <source>
        <dbReference type="SAM" id="Coils"/>
    </source>
</evidence>
<dbReference type="InterPro" id="IPR001610">
    <property type="entry name" value="PAC"/>
</dbReference>
<sequence length="628" mass="73064">MKENYAKIFSQYPAPSMLLEPVNGEWIIRNVNEKYCEVTGRKRAGLIGLNIAMAFPENSAQESKNWQMVEASLEKVIQTRKADKIPEIRYDIFNPENAVFEQKYWMAENYPILADDEARVEFILHTATDRTAEVLEQNRLKKEVERALGEQKHFIEANPDGLYSLDINGKFLSFNAGLTNILDTTEKELQKMDFLPFCAPHQKERILTHFEKTLQGQPQKFEADITSATGRNLVLSISIVPMQQEEEVRGVFGIARDITESKRNKELIRQKEKELQKSESKYKALVQEAFDLVGILDLQANFLFASDSSTTVLGIPPEEFIGKNAFDFIHPDDKERVLKDFSKIEVQKKIKVAPFRFKDADENWRWFETNVSNMTTDPDVEGVVINSREVTDVIIKGRELQQLHERYELAAAATGDLIYDWDLETDTVKRFFTGKEKQFGYEKEEMDQRHFWRKHVHSEELEGLRKLLSSTLKDPQRKQIRTTYRFRRADGSYAHLIDRGMIVRDENGKALRVIGATSDISGLINRRDALRLANKRFTYAMKATQEMIWDWDLVNNSIDRGKSFKKVFGHATKDKPCVENFWFSRIIAEDQQRVINSLRMTLDDPSLNKWRQEYKLWKPNGEKAYVID</sequence>
<dbReference type="EC" id="2.7.13.3" evidence="2"/>
<dbReference type="PROSITE" id="PS50113">
    <property type="entry name" value="PAC"/>
    <property type="match status" value="2"/>
</dbReference>
<accession>A0A7C2MEC2</accession>
<evidence type="ECO:0000256" key="5">
    <source>
        <dbReference type="ARBA" id="ARBA00022777"/>
    </source>
</evidence>